<dbReference type="EMBL" id="JBFOHK010000001">
    <property type="protein sequence ID" value="MEW9571422.1"/>
    <property type="molecule type" value="Genomic_DNA"/>
</dbReference>
<feature type="signal peptide" evidence="1">
    <location>
        <begin position="1"/>
        <end position="26"/>
    </location>
</feature>
<keyword evidence="4" id="KW-1185">Reference proteome</keyword>
<dbReference type="RefSeq" id="WP_367853462.1">
    <property type="nucleotide sequence ID" value="NZ_JBFOHK010000001.1"/>
</dbReference>
<evidence type="ECO:0000313" key="3">
    <source>
        <dbReference type="EMBL" id="MEW9571422.1"/>
    </source>
</evidence>
<feature type="domain" description="TonB C-terminal" evidence="2">
    <location>
        <begin position="37"/>
        <end position="131"/>
    </location>
</feature>
<evidence type="ECO:0000259" key="2">
    <source>
        <dbReference type="PROSITE" id="PS52015"/>
    </source>
</evidence>
<reference evidence="3 4" key="1">
    <citation type="submission" date="2024-06" db="EMBL/GenBank/DDBJ databases">
        <authorList>
            <person name="Woo H."/>
        </authorList>
    </citation>
    <scope>NUCLEOTIDE SEQUENCE [LARGE SCALE GENOMIC DNA]</scope>
    <source>
        <strain evidence="3 4">Si-c</strain>
    </source>
</reference>
<dbReference type="PROSITE" id="PS52015">
    <property type="entry name" value="TONB_CTD"/>
    <property type="match status" value="1"/>
</dbReference>
<feature type="chain" id="PRO_5047379732" evidence="1">
    <location>
        <begin position="27"/>
        <end position="147"/>
    </location>
</feature>
<protein>
    <submittedName>
        <fullName evidence="3">Energy transducer TonB</fullName>
    </submittedName>
</protein>
<evidence type="ECO:0000256" key="1">
    <source>
        <dbReference type="SAM" id="SignalP"/>
    </source>
</evidence>
<keyword evidence="1" id="KW-0732">Signal</keyword>
<dbReference type="Gene3D" id="3.30.1150.10">
    <property type="match status" value="1"/>
</dbReference>
<dbReference type="Pfam" id="PF03544">
    <property type="entry name" value="TonB_C"/>
    <property type="match status" value="1"/>
</dbReference>
<accession>A0ABV3QCB0</accession>
<proteinExistence type="predicted"/>
<evidence type="ECO:0000313" key="4">
    <source>
        <dbReference type="Proteomes" id="UP001556220"/>
    </source>
</evidence>
<dbReference type="Proteomes" id="UP001556220">
    <property type="component" value="Unassembled WGS sequence"/>
</dbReference>
<gene>
    <name evidence="3" type="ORF">ABQJ54_06645</name>
</gene>
<name>A0ABV3QCB0_9GAMM</name>
<dbReference type="SUPFAM" id="SSF74653">
    <property type="entry name" value="TolA/TonB C-terminal domain"/>
    <property type="match status" value="1"/>
</dbReference>
<comment type="caution">
    <text evidence="3">The sequence shown here is derived from an EMBL/GenBank/DDBJ whole genome shotgun (WGS) entry which is preliminary data.</text>
</comment>
<organism evidence="3 4">
    <name type="scientific">Rhodanobacter lycopersici</name>
    <dbReference type="NCBI Taxonomy" id="3162487"/>
    <lineage>
        <taxon>Bacteria</taxon>
        <taxon>Pseudomonadati</taxon>
        <taxon>Pseudomonadota</taxon>
        <taxon>Gammaproteobacteria</taxon>
        <taxon>Lysobacterales</taxon>
        <taxon>Rhodanobacteraceae</taxon>
        <taxon>Rhodanobacter</taxon>
    </lineage>
</organism>
<sequence>MNSRARRLVRLLLLVPALACAASAWAQSPHRVDPQNQYHYWIRLNTKVNTDLPNSGLNLDKPGCAAVTYTIGSDGVPMNVQLARLVPKSDLGNAAVTAVKNFRYGPSLTNRIGQPIDTYYIVPFNAPDGVDGMQKVMEPCKLPGYGS</sequence>
<dbReference type="InterPro" id="IPR037682">
    <property type="entry name" value="TonB_C"/>
</dbReference>